<sequence>MKFSTVLSTIALCSLSASAQSAVLSYPRDGTKVQAGSKLTVEVDRPNSLSGSTEVAVVIAVNSCNNGVCASPQAILGQILYNGPFNPQYQSSAIGYQIPGQNFTVTLPSDLGKGPASLNVFHVALYGHVLASSELLLNEASSQIPQKDQPSIPESTLPSSSSAQIALKVPEVGLVIGLLSCPADTHPAGCAPPDAELGSVLFNGNFKPTIHEIPGEPYENFTVTVPSGFPSGTAQLSTARFHLIGAGPSPILEFNNVTLNVV</sequence>
<feature type="signal peptide" evidence="1">
    <location>
        <begin position="1"/>
        <end position="19"/>
    </location>
</feature>
<dbReference type="Pfam" id="PF19271">
    <property type="entry name" value="Nis1"/>
    <property type="match status" value="2"/>
</dbReference>
<keyword evidence="1" id="KW-0732">Signal</keyword>
<proteinExistence type="predicted"/>
<dbReference type="InParanoid" id="A0A409WJT9"/>
<keyword evidence="3" id="KW-1185">Reference proteome</keyword>
<name>A0A409WJT9_PSICY</name>
<dbReference type="OrthoDB" id="2841294at2759"/>
<protein>
    <recommendedName>
        <fullName evidence="4">Phosphatidylglycerol/phosphatidylinositol transfer protein</fullName>
    </recommendedName>
</protein>
<accession>A0A409WJT9</accession>
<gene>
    <name evidence="2" type="ORF">CVT25_010752</name>
</gene>
<evidence type="ECO:0000256" key="1">
    <source>
        <dbReference type="SAM" id="SignalP"/>
    </source>
</evidence>
<reference evidence="2 3" key="1">
    <citation type="journal article" date="2018" name="Evol. Lett.">
        <title>Horizontal gene cluster transfer increased hallucinogenic mushroom diversity.</title>
        <authorList>
            <person name="Reynolds H.T."/>
            <person name="Vijayakumar V."/>
            <person name="Gluck-Thaler E."/>
            <person name="Korotkin H.B."/>
            <person name="Matheny P.B."/>
            <person name="Slot J.C."/>
        </authorList>
    </citation>
    <scope>NUCLEOTIDE SEQUENCE [LARGE SCALE GENOMIC DNA]</scope>
    <source>
        <strain evidence="2 3">2631</strain>
    </source>
</reference>
<dbReference type="InterPro" id="IPR045469">
    <property type="entry name" value="Nis1"/>
</dbReference>
<dbReference type="EMBL" id="NHYD01003408">
    <property type="protein sequence ID" value="PPQ78749.1"/>
    <property type="molecule type" value="Genomic_DNA"/>
</dbReference>
<evidence type="ECO:0000313" key="2">
    <source>
        <dbReference type="EMBL" id="PPQ78749.1"/>
    </source>
</evidence>
<feature type="chain" id="PRO_5019121225" description="Phosphatidylglycerol/phosphatidylinositol transfer protein" evidence="1">
    <location>
        <begin position="20"/>
        <end position="262"/>
    </location>
</feature>
<evidence type="ECO:0008006" key="4">
    <source>
        <dbReference type="Google" id="ProtNLM"/>
    </source>
</evidence>
<comment type="caution">
    <text evidence="2">The sequence shown here is derived from an EMBL/GenBank/DDBJ whole genome shotgun (WGS) entry which is preliminary data.</text>
</comment>
<evidence type="ECO:0000313" key="3">
    <source>
        <dbReference type="Proteomes" id="UP000283269"/>
    </source>
</evidence>
<organism evidence="2 3">
    <name type="scientific">Psilocybe cyanescens</name>
    <dbReference type="NCBI Taxonomy" id="93625"/>
    <lineage>
        <taxon>Eukaryota</taxon>
        <taxon>Fungi</taxon>
        <taxon>Dikarya</taxon>
        <taxon>Basidiomycota</taxon>
        <taxon>Agaricomycotina</taxon>
        <taxon>Agaricomycetes</taxon>
        <taxon>Agaricomycetidae</taxon>
        <taxon>Agaricales</taxon>
        <taxon>Agaricineae</taxon>
        <taxon>Strophariaceae</taxon>
        <taxon>Psilocybe</taxon>
    </lineage>
</organism>
<dbReference type="Proteomes" id="UP000283269">
    <property type="component" value="Unassembled WGS sequence"/>
</dbReference>
<dbReference type="AlphaFoldDB" id="A0A409WJT9"/>